<name>A0A7J8C2S7_ROUAE</name>
<proteinExistence type="predicted"/>
<gene>
    <name evidence="1" type="ORF">HJG63_009429</name>
</gene>
<reference evidence="1 2" key="1">
    <citation type="journal article" date="2020" name="Nature">
        <title>Six reference-quality genomes reveal evolution of bat adaptations.</title>
        <authorList>
            <person name="Jebb D."/>
            <person name="Huang Z."/>
            <person name="Pippel M."/>
            <person name="Hughes G.M."/>
            <person name="Lavrichenko K."/>
            <person name="Devanna P."/>
            <person name="Winkler S."/>
            <person name="Jermiin L.S."/>
            <person name="Skirmuntt E.C."/>
            <person name="Katzourakis A."/>
            <person name="Burkitt-Gray L."/>
            <person name="Ray D.A."/>
            <person name="Sullivan K.A.M."/>
            <person name="Roscito J.G."/>
            <person name="Kirilenko B.M."/>
            <person name="Davalos L.M."/>
            <person name="Corthals A.P."/>
            <person name="Power M.L."/>
            <person name="Jones G."/>
            <person name="Ransome R.D."/>
            <person name="Dechmann D.K.N."/>
            <person name="Locatelli A.G."/>
            <person name="Puechmaille S.J."/>
            <person name="Fedrigo O."/>
            <person name="Jarvis E.D."/>
            <person name="Hiller M."/>
            <person name="Vernes S.C."/>
            <person name="Myers E.W."/>
            <person name="Teeling E.C."/>
        </authorList>
    </citation>
    <scope>NUCLEOTIDE SEQUENCE [LARGE SCALE GENOMIC DNA]</scope>
    <source>
        <strain evidence="1">MRouAeg1</strain>
        <tissue evidence="1">Muscle</tissue>
    </source>
</reference>
<dbReference type="Proteomes" id="UP000593571">
    <property type="component" value="Unassembled WGS sequence"/>
</dbReference>
<dbReference type="AlphaFoldDB" id="A0A7J8C2S7"/>
<sequence length="144" mass="16017">MINMRIQLSLPESSCDRTWRQGRCPRCSGPLLDHCPSLPPLEPLVLKLVPRTTPSAATFWCSRPPTPHFLEDFGTSPPSTAPVMLRGDSNARMDSPSHTPATCCLSFSYFSKSQGTANLLSVSVDLPFLATPYKWDRMICDRFT</sequence>
<accession>A0A7J8C2S7</accession>
<dbReference type="EMBL" id="JACASE010000015">
    <property type="protein sequence ID" value="KAF6405119.1"/>
    <property type="molecule type" value="Genomic_DNA"/>
</dbReference>
<organism evidence="1 2">
    <name type="scientific">Rousettus aegyptiacus</name>
    <name type="common">Egyptian fruit bat</name>
    <name type="synonym">Pteropus aegyptiacus</name>
    <dbReference type="NCBI Taxonomy" id="9407"/>
    <lineage>
        <taxon>Eukaryota</taxon>
        <taxon>Metazoa</taxon>
        <taxon>Chordata</taxon>
        <taxon>Craniata</taxon>
        <taxon>Vertebrata</taxon>
        <taxon>Euteleostomi</taxon>
        <taxon>Mammalia</taxon>
        <taxon>Eutheria</taxon>
        <taxon>Laurasiatheria</taxon>
        <taxon>Chiroptera</taxon>
        <taxon>Yinpterochiroptera</taxon>
        <taxon>Pteropodoidea</taxon>
        <taxon>Pteropodidae</taxon>
        <taxon>Rousettinae</taxon>
        <taxon>Rousettus</taxon>
    </lineage>
</organism>
<evidence type="ECO:0000313" key="1">
    <source>
        <dbReference type="EMBL" id="KAF6405119.1"/>
    </source>
</evidence>
<evidence type="ECO:0000313" key="2">
    <source>
        <dbReference type="Proteomes" id="UP000593571"/>
    </source>
</evidence>
<protein>
    <submittedName>
        <fullName evidence="1">Uncharacterized protein</fullName>
    </submittedName>
</protein>
<keyword evidence="2" id="KW-1185">Reference proteome</keyword>
<comment type="caution">
    <text evidence="1">The sequence shown here is derived from an EMBL/GenBank/DDBJ whole genome shotgun (WGS) entry which is preliminary data.</text>
</comment>